<name>A0A8C9P2B7_SPEDA</name>
<accession>A0A8C9P2B7</accession>
<dbReference type="Gene3D" id="1.10.1540.10">
    <property type="entry name" value="BEACH domain"/>
    <property type="match status" value="1"/>
</dbReference>
<dbReference type="InterPro" id="IPR036322">
    <property type="entry name" value="WD40_repeat_dom_sf"/>
</dbReference>
<dbReference type="SUPFAM" id="SSF81837">
    <property type="entry name" value="BEACH domain"/>
    <property type="match status" value="1"/>
</dbReference>
<proteinExistence type="predicted"/>
<dbReference type="InterPro" id="IPR036372">
    <property type="entry name" value="BEACH_dom_sf"/>
</dbReference>
<organism evidence="5 6">
    <name type="scientific">Spermophilus dauricus</name>
    <name type="common">Daurian ground squirrel</name>
    <dbReference type="NCBI Taxonomy" id="99837"/>
    <lineage>
        <taxon>Eukaryota</taxon>
        <taxon>Metazoa</taxon>
        <taxon>Chordata</taxon>
        <taxon>Craniata</taxon>
        <taxon>Vertebrata</taxon>
        <taxon>Euteleostomi</taxon>
        <taxon>Mammalia</taxon>
        <taxon>Eutheria</taxon>
        <taxon>Euarchontoglires</taxon>
        <taxon>Glires</taxon>
        <taxon>Rodentia</taxon>
        <taxon>Sciuromorpha</taxon>
        <taxon>Sciuridae</taxon>
        <taxon>Xerinae</taxon>
        <taxon>Marmotini</taxon>
        <taxon>Spermophilus</taxon>
    </lineage>
</organism>
<dbReference type="GO" id="GO:0005829">
    <property type="term" value="C:cytosol"/>
    <property type="evidence" value="ECO:0007669"/>
    <property type="project" value="TreeGrafter"/>
</dbReference>
<dbReference type="InterPro" id="IPR000409">
    <property type="entry name" value="BEACH_dom"/>
</dbReference>
<protein>
    <recommendedName>
        <fullName evidence="4">BEACH domain-containing protein</fullName>
    </recommendedName>
</protein>
<dbReference type="InterPro" id="IPR001680">
    <property type="entry name" value="WD40_rpt"/>
</dbReference>
<feature type="domain" description="BEACH" evidence="4">
    <location>
        <begin position="1"/>
        <end position="214"/>
    </location>
</feature>
<dbReference type="PROSITE" id="PS50197">
    <property type="entry name" value="BEACH"/>
    <property type="match status" value="1"/>
</dbReference>
<dbReference type="GO" id="GO:0016020">
    <property type="term" value="C:membrane"/>
    <property type="evidence" value="ECO:0007669"/>
    <property type="project" value="TreeGrafter"/>
</dbReference>
<dbReference type="Gene3D" id="2.130.10.10">
    <property type="entry name" value="YVTN repeat-like/Quinoprotein amine dehydrogenase"/>
    <property type="match status" value="1"/>
</dbReference>
<dbReference type="SUPFAM" id="SSF50978">
    <property type="entry name" value="WD40 repeat-like"/>
    <property type="match status" value="1"/>
</dbReference>
<feature type="repeat" description="WD" evidence="2">
    <location>
        <begin position="426"/>
        <end position="467"/>
    </location>
</feature>
<dbReference type="FunFam" id="2.130.10.10:FF:001375">
    <property type="entry name" value="Neurobeachin-like protein 2"/>
    <property type="match status" value="1"/>
</dbReference>
<dbReference type="Pfam" id="PF02138">
    <property type="entry name" value="Beach"/>
    <property type="match status" value="1"/>
</dbReference>
<dbReference type="InterPro" id="IPR015943">
    <property type="entry name" value="WD40/YVTN_repeat-like_dom_sf"/>
</dbReference>
<reference evidence="5" key="1">
    <citation type="submission" date="2025-08" db="UniProtKB">
        <authorList>
            <consortium name="Ensembl"/>
        </authorList>
    </citation>
    <scope>IDENTIFICATION</scope>
</reference>
<keyword evidence="1 2" id="KW-0853">WD repeat</keyword>
<dbReference type="GO" id="GO:0019901">
    <property type="term" value="F:protein kinase binding"/>
    <property type="evidence" value="ECO:0007669"/>
    <property type="project" value="TreeGrafter"/>
</dbReference>
<evidence type="ECO:0000313" key="5">
    <source>
        <dbReference type="Ensembl" id="ENSSDAP00000004455.1"/>
    </source>
</evidence>
<evidence type="ECO:0000313" key="6">
    <source>
        <dbReference type="Proteomes" id="UP000694422"/>
    </source>
</evidence>
<dbReference type="SMART" id="SM01026">
    <property type="entry name" value="Beach"/>
    <property type="match status" value="1"/>
</dbReference>
<reference evidence="5" key="2">
    <citation type="submission" date="2025-09" db="UniProtKB">
        <authorList>
            <consortium name="Ensembl"/>
        </authorList>
    </citation>
    <scope>IDENTIFICATION</scope>
</reference>
<sequence length="629" mass="68183">MSSCRVAGAPGLVGRQTKGGGRSSWHPGPASVPFFPEATPPLSLPSPHLGPCSSASFDCSDRQFHSVAAAWQARLESPMDVKELIPEFYYFPDFLENQNGFDLGCLQLTNEKVGDVVLPPWASSPEDFIQQHRRALESEYVSAHLHEWIDLIFGYKQRGPAAEEALNVFYYCTYEGAVDLDHVADERERKALEGIISNFGQTPCQLLKEPHPARLSAEEAAHRLARLDTNSPSIFQHLDQLKAFFAEVVSDGIPLVLALVPHRQPHSFITQGSPDLLVTVSANGLLGTHNWLPYDRNINNYFSFSKDPTMGNPKTQRLLSGPWVPGSGVNGQALAVAPDGRLLFSGGYWDGSLKCGVGSEAGQGKCDYSVLPMFSHSHADIVTCLALDTCGIYLISGSRDTTCMVWRLLQQVGMWGGLSPKPVQVLYGHEAAVSCVAISTELDMAVSGSEDGTVIIHTIRRGQFVAALRPPGATLPGPVSHLALGSEGQIVVQSSAWERPGVTYSLHLYSVNGRLRASLPLAEQPTALAVTEDFVLLGTAQCALHILHMNKLLPAAPPLPMKVPIRSIAVTKELSHVLVGLEDGKLIVVGAGQPSEVRSSQFARRLWRSSRRISQVSSGETEYNPAEAH</sequence>
<dbReference type="Pfam" id="PF20426">
    <property type="entry name" value="NBCH_WD40"/>
    <property type="match status" value="1"/>
</dbReference>
<dbReference type="CDD" id="cd06071">
    <property type="entry name" value="Beach"/>
    <property type="match status" value="1"/>
</dbReference>
<feature type="region of interest" description="Disordered" evidence="3">
    <location>
        <begin position="1"/>
        <end position="30"/>
    </location>
</feature>
<dbReference type="PANTHER" id="PTHR13743:SF111">
    <property type="entry name" value="NEUROBEACHIN-LIKE PROTEIN 2"/>
    <property type="match status" value="1"/>
</dbReference>
<dbReference type="SMART" id="SM00320">
    <property type="entry name" value="WD40"/>
    <property type="match status" value="2"/>
</dbReference>
<dbReference type="PANTHER" id="PTHR13743">
    <property type="entry name" value="BEIGE/BEACH-RELATED"/>
    <property type="match status" value="1"/>
</dbReference>
<dbReference type="AlphaFoldDB" id="A0A8C9P2B7"/>
<evidence type="ECO:0000256" key="1">
    <source>
        <dbReference type="ARBA" id="ARBA00022574"/>
    </source>
</evidence>
<dbReference type="Pfam" id="PF00400">
    <property type="entry name" value="WD40"/>
    <property type="match status" value="2"/>
</dbReference>
<dbReference type="Proteomes" id="UP000694422">
    <property type="component" value="Unplaced"/>
</dbReference>
<evidence type="ECO:0000259" key="4">
    <source>
        <dbReference type="PROSITE" id="PS50197"/>
    </source>
</evidence>
<evidence type="ECO:0000256" key="2">
    <source>
        <dbReference type="PROSITE-ProRule" id="PRU00221"/>
    </source>
</evidence>
<evidence type="ECO:0000256" key="3">
    <source>
        <dbReference type="SAM" id="MobiDB-lite"/>
    </source>
</evidence>
<keyword evidence="6" id="KW-1185">Reference proteome</keyword>
<dbReference type="Ensembl" id="ENSSDAT00000005117.1">
    <property type="protein sequence ID" value="ENSSDAP00000004455.1"/>
    <property type="gene ID" value="ENSSDAG00000004167.1"/>
</dbReference>
<dbReference type="InterPro" id="IPR050865">
    <property type="entry name" value="BEACH_Domain"/>
</dbReference>
<dbReference type="InterPro" id="IPR046851">
    <property type="entry name" value="NBCH_WD40"/>
</dbReference>
<dbReference type="PROSITE" id="PS50082">
    <property type="entry name" value="WD_REPEATS_2"/>
    <property type="match status" value="2"/>
</dbReference>
<feature type="repeat" description="WD" evidence="2">
    <location>
        <begin position="375"/>
        <end position="408"/>
    </location>
</feature>
<dbReference type="GO" id="GO:0008104">
    <property type="term" value="P:intracellular protein localization"/>
    <property type="evidence" value="ECO:0007669"/>
    <property type="project" value="TreeGrafter"/>
</dbReference>